<comment type="subunit">
    <text evidence="3">Homodimer.</text>
</comment>
<evidence type="ECO:0000313" key="8">
    <source>
        <dbReference type="EMBL" id="OQV24291.1"/>
    </source>
</evidence>
<comment type="pathway">
    <text evidence="1">Porphyrin-containing compound metabolism; protoporphyrin-IX biosynthesis; protoporphyrinogen-IX from coproporphyrinogen-III (O2 route): step 1/1.</text>
</comment>
<dbReference type="Gene3D" id="3.40.1500.10">
    <property type="entry name" value="Coproporphyrinogen III oxidase, aerobic"/>
    <property type="match status" value="1"/>
</dbReference>
<comment type="caution">
    <text evidence="8">The sequence shown here is derived from an EMBL/GenBank/DDBJ whole genome shotgun (WGS) entry which is preliminary data.</text>
</comment>
<dbReference type="PROSITE" id="PS01021">
    <property type="entry name" value="COPROGEN_OXIDASE"/>
    <property type="match status" value="1"/>
</dbReference>
<dbReference type="Proteomes" id="UP000192578">
    <property type="component" value="Unassembled WGS sequence"/>
</dbReference>
<dbReference type="GO" id="GO:0006782">
    <property type="term" value="P:protoporphyrinogen IX biosynthetic process"/>
    <property type="evidence" value="ECO:0007669"/>
    <property type="project" value="UniProtKB-UniPathway"/>
</dbReference>
<dbReference type="UniPathway" id="UPA00251">
    <property type="reaction ID" value="UER00322"/>
</dbReference>
<accession>A0A1W0XAJ2</accession>
<dbReference type="InterPro" id="IPR001260">
    <property type="entry name" value="Coprogen_oxidase_aer"/>
</dbReference>
<sequence>MDYLSEFLAVPLTSAAVLEAEAGDMKRRMEVFIMKIQKQFCHALEEFESEKKFVVDRWERPEGGGGISCVLQNGEVIEKGGVNISVVHGVLPKEAAAQMRSRGKVLGTGQLNFFACGISSVIHPRNPHVPTIHFNYRYFEVVEGNGGAKQAWFGGGTDLTPYYLDENDCRHFHQSLRDATGPEAYTKYKKWCDDYFVVTHRGERRGVGGIFFDDLEEPSLDEAFGFVQRCANAVIPSYVPLVEKNKDRLYEPAQREWQLLRRGRYVEFNLLYDRGTKFGLFTPGARFESILMSLPLYAKWEYCHQPEEGSAEAELMAILRTPREWLIV</sequence>
<dbReference type="PANTHER" id="PTHR10755:SF0">
    <property type="entry name" value="OXYGEN-DEPENDENT COPROPORPHYRINOGEN-III OXIDASE, MITOCHONDRIAL"/>
    <property type="match status" value="1"/>
</dbReference>
<comment type="similarity">
    <text evidence="2">Belongs to the aerobic coproporphyrinogen-III oxidase family.</text>
</comment>
<keyword evidence="6" id="KW-0350">Heme biosynthesis</keyword>
<proteinExistence type="inferred from homology"/>
<dbReference type="NCBIfam" id="NF003727">
    <property type="entry name" value="PRK05330.1"/>
    <property type="match status" value="1"/>
</dbReference>
<evidence type="ECO:0000256" key="7">
    <source>
        <dbReference type="ARBA" id="ARBA00023244"/>
    </source>
</evidence>
<dbReference type="GO" id="GO:0004109">
    <property type="term" value="F:coproporphyrinogen oxidase activity"/>
    <property type="evidence" value="ECO:0007669"/>
    <property type="project" value="UniProtKB-EC"/>
</dbReference>
<protein>
    <recommendedName>
        <fullName evidence="4">coproporphyrinogen oxidase</fullName>
        <ecNumber evidence="4">1.3.3.3</ecNumber>
    </recommendedName>
</protein>
<dbReference type="GO" id="GO:0005737">
    <property type="term" value="C:cytoplasm"/>
    <property type="evidence" value="ECO:0007669"/>
    <property type="project" value="TreeGrafter"/>
</dbReference>
<dbReference type="InterPro" id="IPR018375">
    <property type="entry name" value="Coprogen_oxidase_CS"/>
</dbReference>
<dbReference type="InterPro" id="IPR036406">
    <property type="entry name" value="Coprogen_oxidase_aer_sf"/>
</dbReference>
<evidence type="ECO:0000256" key="5">
    <source>
        <dbReference type="ARBA" id="ARBA00023002"/>
    </source>
</evidence>
<evidence type="ECO:0000313" key="9">
    <source>
        <dbReference type="Proteomes" id="UP000192578"/>
    </source>
</evidence>
<dbReference type="PIRSF" id="PIRSF000166">
    <property type="entry name" value="Coproporphyri_ox"/>
    <property type="match status" value="1"/>
</dbReference>
<dbReference type="FunFam" id="3.40.1500.10:FF:000002">
    <property type="entry name" value="oxygen-dependent coproporphyrinogen-III oxidase, mitochondrial"/>
    <property type="match status" value="1"/>
</dbReference>
<organism evidence="8 9">
    <name type="scientific">Hypsibius exemplaris</name>
    <name type="common">Freshwater tardigrade</name>
    <dbReference type="NCBI Taxonomy" id="2072580"/>
    <lineage>
        <taxon>Eukaryota</taxon>
        <taxon>Metazoa</taxon>
        <taxon>Ecdysozoa</taxon>
        <taxon>Tardigrada</taxon>
        <taxon>Eutardigrada</taxon>
        <taxon>Parachela</taxon>
        <taxon>Hypsibioidea</taxon>
        <taxon>Hypsibiidae</taxon>
        <taxon>Hypsibius</taxon>
    </lineage>
</organism>
<evidence type="ECO:0000256" key="4">
    <source>
        <dbReference type="ARBA" id="ARBA00012869"/>
    </source>
</evidence>
<dbReference type="PRINTS" id="PR00073">
    <property type="entry name" value="COPRGNOXDASE"/>
</dbReference>
<keyword evidence="7" id="KW-0627">Porphyrin biosynthesis</keyword>
<dbReference type="EC" id="1.3.3.3" evidence="4"/>
<keyword evidence="9" id="KW-1185">Reference proteome</keyword>
<evidence type="ECO:0000256" key="2">
    <source>
        <dbReference type="ARBA" id="ARBA00010644"/>
    </source>
</evidence>
<keyword evidence="5" id="KW-0560">Oxidoreductase</keyword>
<dbReference type="AlphaFoldDB" id="A0A1W0XAJ2"/>
<evidence type="ECO:0000256" key="3">
    <source>
        <dbReference type="ARBA" id="ARBA00011738"/>
    </source>
</evidence>
<evidence type="ECO:0000256" key="1">
    <source>
        <dbReference type="ARBA" id="ARBA00005168"/>
    </source>
</evidence>
<dbReference type="SUPFAM" id="SSF102886">
    <property type="entry name" value="Coproporphyrinogen III oxidase"/>
    <property type="match status" value="1"/>
</dbReference>
<dbReference type="OrthoDB" id="15318at2759"/>
<dbReference type="Pfam" id="PF01218">
    <property type="entry name" value="Coprogen_oxidas"/>
    <property type="match status" value="1"/>
</dbReference>
<evidence type="ECO:0000256" key="6">
    <source>
        <dbReference type="ARBA" id="ARBA00023133"/>
    </source>
</evidence>
<dbReference type="PANTHER" id="PTHR10755">
    <property type="entry name" value="COPROPORPHYRINOGEN III OXIDASE, MITOCHONDRIAL"/>
    <property type="match status" value="1"/>
</dbReference>
<name>A0A1W0XAJ2_HYPEX</name>
<reference evidence="9" key="1">
    <citation type="submission" date="2017-01" db="EMBL/GenBank/DDBJ databases">
        <title>Comparative genomics of anhydrobiosis in the tardigrade Hypsibius dujardini.</title>
        <authorList>
            <person name="Yoshida Y."/>
            <person name="Koutsovoulos G."/>
            <person name="Laetsch D."/>
            <person name="Stevens L."/>
            <person name="Kumar S."/>
            <person name="Horikawa D."/>
            <person name="Ishino K."/>
            <person name="Komine S."/>
            <person name="Tomita M."/>
            <person name="Blaxter M."/>
            <person name="Arakawa K."/>
        </authorList>
    </citation>
    <scope>NUCLEOTIDE SEQUENCE [LARGE SCALE GENOMIC DNA]</scope>
    <source>
        <strain evidence="9">Z151</strain>
    </source>
</reference>
<gene>
    <name evidence="8" type="ORF">BV898_01831</name>
</gene>
<dbReference type="EMBL" id="MTYJ01000007">
    <property type="protein sequence ID" value="OQV24291.1"/>
    <property type="molecule type" value="Genomic_DNA"/>
</dbReference>